<dbReference type="Pfam" id="PF14020">
    <property type="entry name" value="DUF4236"/>
    <property type="match status" value="1"/>
</dbReference>
<evidence type="ECO:0000313" key="2">
    <source>
        <dbReference type="EMBL" id="TCC96380.1"/>
    </source>
</evidence>
<dbReference type="EMBL" id="SJSN01000045">
    <property type="protein sequence ID" value="TCC96380.1"/>
    <property type="molecule type" value="Genomic_DNA"/>
</dbReference>
<dbReference type="Proteomes" id="UP000291485">
    <property type="component" value="Unassembled WGS sequence"/>
</dbReference>
<comment type="caution">
    <text evidence="2">The sequence shown here is derived from an EMBL/GenBank/DDBJ whole genome shotgun (WGS) entry which is preliminary data.</text>
</comment>
<evidence type="ECO:0000313" key="3">
    <source>
        <dbReference type="Proteomes" id="UP000291485"/>
    </source>
</evidence>
<reference evidence="2 3" key="1">
    <citation type="submission" date="2019-02" db="EMBL/GenBank/DDBJ databases">
        <title>Pedobacter sp. RP-3-11 sp. nov., isolated from Arctic soil.</title>
        <authorList>
            <person name="Dahal R.H."/>
        </authorList>
    </citation>
    <scope>NUCLEOTIDE SEQUENCE [LARGE SCALE GENOMIC DNA]</scope>
    <source>
        <strain evidence="2 3">RP-3-11</strain>
    </source>
</reference>
<dbReference type="RefSeq" id="WP_131563094.1">
    <property type="nucleotide sequence ID" value="NZ_SJSN01000045.1"/>
</dbReference>
<keyword evidence="3" id="KW-1185">Reference proteome</keyword>
<feature type="domain" description="DUF4236" evidence="1">
    <location>
        <begin position="3"/>
        <end position="53"/>
    </location>
</feature>
<sequence>MAWSFHKRIKIIPGVHLNFSKSGISTSIGVKGASMTFGKSGTYLNTSVPLLNISSRHKLSGLNTTPDIYDHVEQIEISENIFSADVHEITSQNMAGIKEAILLAQQQRKELKVDLLKIQAALATSKMKLILSYVLLYGLIYKSISKDIRLNIQAQKEVIKQTTELIGNCFVKLDLEFDPEIREKYDSLVKAFGNLTTSHKIWDVTNAHFQDRVAARSSASTIVSKRDVRFSFRSLVEIRSDFEALYFENANGADLYFYPSFIVMYANKKDFAIIGLDEINIQQSYVRFTETGTVPRDSKVIDKTWAKVNKNGTPDKRFKGNYQIPIAKYGQIKLRTDTGLNEEYEFSNYEFTEAFGQTFRDYQTTVKYR</sequence>
<gene>
    <name evidence="2" type="ORF">EZ449_22360</name>
</gene>
<proteinExistence type="predicted"/>
<dbReference type="OrthoDB" id="9806903at2"/>
<dbReference type="AlphaFoldDB" id="A0A4R0N8F9"/>
<evidence type="ECO:0000259" key="1">
    <source>
        <dbReference type="Pfam" id="PF14020"/>
    </source>
</evidence>
<protein>
    <submittedName>
        <fullName evidence="2">DUF4236 domain-containing protein</fullName>
    </submittedName>
</protein>
<accession>A0A4R0N8F9</accession>
<name>A0A4R0N8F9_9SPHI</name>
<organism evidence="2 3">
    <name type="scientific">Pedobacter frigidisoli</name>
    <dbReference type="NCBI Taxonomy" id="2530455"/>
    <lineage>
        <taxon>Bacteria</taxon>
        <taxon>Pseudomonadati</taxon>
        <taxon>Bacteroidota</taxon>
        <taxon>Sphingobacteriia</taxon>
        <taxon>Sphingobacteriales</taxon>
        <taxon>Sphingobacteriaceae</taxon>
        <taxon>Pedobacter</taxon>
    </lineage>
</organism>
<dbReference type="InterPro" id="IPR025330">
    <property type="entry name" value="DUF4236"/>
</dbReference>